<feature type="transmembrane region" description="Helical" evidence="5">
    <location>
        <begin position="28"/>
        <end position="51"/>
    </location>
</feature>
<keyword evidence="7" id="KW-1185">Reference proteome</keyword>
<evidence type="ECO:0000313" key="7">
    <source>
        <dbReference type="Proteomes" id="UP001150217"/>
    </source>
</evidence>
<name>A0ABQ8UWP9_9AGAR</name>
<evidence type="ECO:0000256" key="5">
    <source>
        <dbReference type="SAM" id="Phobius"/>
    </source>
</evidence>
<evidence type="ECO:0000256" key="3">
    <source>
        <dbReference type="ARBA" id="ARBA00022989"/>
    </source>
</evidence>
<keyword evidence="4 5" id="KW-0472">Membrane</keyword>
<comment type="caution">
    <text evidence="6">The sequence shown here is derived from an EMBL/GenBank/DDBJ whole genome shotgun (WGS) entry which is preliminary data.</text>
</comment>
<keyword evidence="3 5" id="KW-1133">Transmembrane helix</keyword>
<dbReference type="Gene3D" id="1.20.1080.10">
    <property type="entry name" value="Glycerol uptake facilitator protein"/>
    <property type="match status" value="1"/>
</dbReference>
<dbReference type="InterPro" id="IPR023271">
    <property type="entry name" value="Aquaporin-like"/>
</dbReference>
<keyword evidence="2 5" id="KW-0812">Transmembrane</keyword>
<proteinExistence type="predicted"/>
<dbReference type="SUPFAM" id="SSF81338">
    <property type="entry name" value="Aquaporin-like"/>
    <property type="match status" value="1"/>
</dbReference>
<evidence type="ECO:0000313" key="6">
    <source>
        <dbReference type="EMBL" id="KAJ4464077.1"/>
    </source>
</evidence>
<evidence type="ECO:0000256" key="2">
    <source>
        <dbReference type="ARBA" id="ARBA00022692"/>
    </source>
</evidence>
<evidence type="ECO:0000256" key="4">
    <source>
        <dbReference type="ARBA" id="ARBA00023136"/>
    </source>
</evidence>
<comment type="subcellular location">
    <subcellularLocation>
        <location evidence="1">Membrane</location>
        <topology evidence="1">Multi-pass membrane protein</topology>
    </subcellularLocation>
</comment>
<gene>
    <name evidence="6" type="ORF">C8R41DRAFT_927127</name>
</gene>
<organism evidence="6 7">
    <name type="scientific">Lentinula lateritia</name>
    <dbReference type="NCBI Taxonomy" id="40482"/>
    <lineage>
        <taxon>Eukaryota</taxon>
        <taxon>Fungi</taxon>
        <taxon>Dikarya</taxon>
        <taxon>Basidiomycota</taxon>
        <taxon>Agaricomycotina</taxon>
        <taxon>Agaricomycetes</taxon>
        <taxon>Agaricomycetidae</taxon>
        <taxon>Agaricales</taxon>
        <taxon>Marasmiineae</taxon>
        <taxon>Omphalotaceae</taxon>
        <taxon>Lentinula</taxon>
    </lineage>
</organism>
<accession>A0ABQ8UWP9</accession>
<sequence>MTEDDLGPRLLTSIVGYGGAVYSFRHQYWLWGGILAPILGGVTVASFYNLLFINSGWFRNVLDRKEAAVRNGNGKSAQASVLSLTSNITPIMMHYLQIFHLRHATLLLLLIRWNKPNAKQLEKSYASATYPIHSQLISL</sequence>
<dbReference type="EMBL" id="JANVFT010000147">
    <property type="protein sequence ID" value="KAJ4464077.1"/>
    <property type="molecule type" value="Genomic_DNA"/>
</dbReference>
<evidence type="ECO:0000256" key="1">
    <source>
        <dbReference type="ARBA" id="ARBA00004141"/>
    </source>
</evidence>
<dbReference type="Proteomes" id="UP001150217">
    <property type="component" value="Unassembled WGS sequence"/>
</dbReference>
<reference evidence="6" key="1">
    <citation type="submission" date="2022-08" db="EMBL/GenBank/DDBJ databases">
        <title>A Global Phylogenomic Analysis of the Shiitake Genus Lentinula.</title>
        <authorList>
            <consortium name="DOE Joint Genome Institute"/>
            <person name="Sierra-Patev S."/>
            <person name="Min B."/>
            <person name="Naranjo-Ortiz M."/>
            <person name="Looney B."/>
            <person name="Konkel Z."/>
            <person name="Slot J.C."/>
            <person name="Sakamoto Y."/>
            <person name="Steenwyk J.L."/>
            <person name="Rokas A."/>
            <person name="Carro J."/>
            <person name="Camarero S."/>
            <person name="Ferreira P."/>
            <person name="Molpeceres G."/>
            <person name="Ruiz-Duenas F.J."/>
            <person name="Serrano A."/>
            <person name="Henrissat B."/>
            <person name="Drula E."/>
            <person name="Hughes K.W."/>
            <person name="Mata J.L."/>
            <person name="Ishikawa N.K."/>
            <person name="Vargas-Isla R."/>
            <person name="Ushijima S."/>
            <person name="Smith C.A."/>
            <person name="Ahrendt S."/>
            <person name="Andreopoulos W."/>
            <person name="He G."/>
            <person name="Labutti K."/>
            <person name="Lipzen A."/>
            <person name="Ng V."/>
            <person name="Riley R."/>
            <person name="Sandor L."/>
            <person name="Barry K."/>
            <person name="Martinez A.T."/>
            <person name="Xiao Y."/>
            <person name="Gibbons J.G."/>
            <person name="Terashima K."/>
            <person name="Grigoriev I.V."/>
            <person name="Hibbett D.S."/>
        </authorList>
    </citation>
    <scope>NUCLEOTIDE SEQUENCE</scope>
    <source>
        <strain evidence="6">RHP3577 ss4</strain>
    </source>
</reference>
<protein>
    <submittedName>
        <fullName evidence="6">Uncharacterized protein</fullName>
    </submittedName>
</protein>